<dbReference type="RefSeq" id="WP_235051859.1">
    <property type="nucleotide sequence ID" value="NZ_JAKFHA010000004.1"/>
</dbReference>
<reference evidence="1" key="1">
    <citation type="submission" date="2022-01" db="EMBL/GenBank/DDBJ databases">
        <title>Genome-Based Taxonomic Classification of the Phylum Actinobacteria.</title>
        <authorList>
            <person name="Gao Y."/>
        </authorList>
    </citation>
    <scope>NUCLEOTIDE SEQUENCE</scope>
    <source>
        <strain evidence="1">KLBMP 8922</strain>
    </source>
</reference>
<comment type="caution">
    <text evidence="1">The sequence shown here is derived from an EMBL/GenBank/DDBJ whole genome shotgun (WGS) entry which is preliminary data.</text>
</comment>
<accession>A0AA41PYX7</accession>
<keyword evidence="2" id="KW-1185">Reference proteome</keyword>
<organism evidence="1 2">
    <name type="scientific">Yinghuangia soli</name>
    <dbReference type="NCBI Taxonomy" id="2908204"/>
    <lineage>
        <taxon>Bacteria</taxon>
        <taxon>Bacillati</taxon>
        <taxon>Actinomycetota</taxon>
        <taxon>Actinomycetes</taxon>
        <taxon>Kitasatosporales</taxon>
        <taxon>Streptomycetaceae</taxon>
        <taxon>Yinghuangia</taxon>
    </lineage>
</organism>
<proteinExistence type="predicted"/>
<sequence length="164" mass="17615">MGPRFRWELTGRGWARCTIGDAAVGNSVAVTASFIAPAPEELLLAVSRIAQGAREARAWFAAEPGGTIWYFTRDGDCVTVRLVGVDDGHAAAPVSQVLWEGTYTVAALARGVLRGFDQVADAYGSEGYGTAWGRPFPEFEVRALRAAYRRLRAGWCRGSGFGEG</sequence>
<gene>
    <name evidence="1" type="ORF">LZ495_10825</name>
</gene>
<protein>
    <submittedName>
        <fullName evidence="1">Uncharacterized protein</fullName>
    </submittedName>
</protein>
<dbReference type="Proteomes" id="UP001165378">
    <property type="component" value="Unassembled WGS sequence"/>
</dbReference>
<dbReference type="EMBL" id="JAKFHA010000004">
    <property type="protein sequence ID" value="MCF2527706.1"/>
    <property type="molecule type" value="Genomic_DNA"/>
</dbReference>
<evidence type="ECO:0000313" key="2">
    <source>
        <dbReference type="Proteomes" id="UP001165378"/>
    </source>
</evidence>
<dbReference type="AlphaFoldDB" id="A0AA41PYX7"/>
<evidence type="ECO:0000313" key="1">
    <source>
        <dbReference type="EMBL" id="MCF2527706.1"/>
    </source>
</evidence>
<name>A0AA41PYX7_9ACTN</name>